<dbReference type="Proteomes" id="UP000237822">
    <property type="component" value="Unassembled WGS sequence"/>
</dbReference>
<dbReference type="EMBL" id="PVTI01000011">
    <property type="protein sequence ID" value="PRY58758.1"/>
    <property type="molecule type" value="Genomic_DNA"/>
</dbReference>
<gene>
    <name evidence="1" type="ORF">BCF74_11139</name>
</gene>
<protein>
    <recommendedName>
        <fullName evidence="3">Lipoprotein LpqN</fullName>
    </recommendedName>
</protein>
<sequence length="163" mass="17204">MPTVGHPSALSPQLPRIEVSLPDGWGAEPGGDALLRATRDTGGAQAPVLTAYVHTSRDETSDRLVDDLANAAHTHPDGEVDPTFEVEIEDRTWTGLNVSWVEDGDTVYLVHLVTALPAGEVTQHVRLTGRVGGPDSEADYDEVQGILETVRVTPSDGASGTAS</sequence>
<evidence type="ECO:0000313" key="1">
    <source>
        <dbReference type="EMBL" id="PRY58758.1"/>
    </source>
</evidence>
<proteinExistence type="predicted"/>
<evidence type="ECO:0000313" key="2">
    <source>
        <dbReference type="Proteomes" id="UP000237822"/>
    </source>
</evidence>
<dbReference type="Gene3D" id="3.40.1000.10">
    <property type="entry name" value="Mog1/PsbP, alpha/beta/alpha sandwich"/>
    <property type="match status" value="1"/>
</dbReference>
<dbReference type="RefSeq" id="WP_106297470.1">
    <property type="nucleotide sequence ID" value="NZ_PVTI01000011.1"/>
</dbReference>
<organism evidence="1 2">
    <name type="scientific">Knoellia remsis</name>
    <dbReference type="NCBI Taxonomy" id="407159"/>
    <lineage>
        <taxon>Bacteria</taxon>
        <taxon>Bacillati</taxon>
        <taxon>Actinomycetota</taxon>
        <taxon>Actinomycetes</taxon>
        <taxon>Micrococcales</taxon>
        <taxon>Intrasporangiaceae</taxon>
        <taxon>Knoellia</taxon>
    </lineage>
</organism>
<comment type="caution">
    <text evidence="1">The sequence shown here is derived from an EMBL/GenBank/DDBJ whole genome shotgun (WGS) entry which is preliminary data.</text>
</comment>
<evidence type="ECO:0008006" key="3">
    <source>
        <dbReference type="Google" id="ProtNLM"/>
    </source>
</evidence>
<accession>A0A2T0ULN1</accession>
<reference evidence="1 2" key="1">
    <citation type="submission" date="2018-03" db="EMBL/GenBank/DDBJ databases">
        <title>Genomic Encyclopedia of Archaeal and Bacterial Type Strains, Phase II (KMG-II): from individual species to whole genera.</title>
        <authorList>
            <person name="Goeker M."/>
        </authorList>
    </citation>
    <scope>NUCLEOTIDE SEQUENCE [LARGE SCALE GENOMIC DNA]</scope>
    <source>
        <strain evidence="1 2">ATCC BAA-1496</strain>
    </source>
</reference>
<dbReference type="AlphaFoldDB" id="A0A2T0ULN1"/>
<name>A0A2T0ULN1_9MICO</name>
<dbReference type="OrthoDB" id="5146554at2"/>
<keyword evidence="2" id="KW-1185">Reference proteome</keyword>